<dbReference type="Ensembl" id="ENSCPRT00005010539.1">
    <property type="protein sequence ID" value="ENSCPRP00005008955.1"/>
    <property type="gene ID" value="ENSCPRG00005006385.1"/>
</dbReference>
<organism evidence="2 3">
    <name type="scientific">Crocodylus porosus</name>
    <name type="common">Saltwater crocodile</name>
    <name type="synonym">Estuarine crocodile</name>
    <dbReference type="NCBI Taxonomy" id="8502"/>
    <lineage>
        <taxon>Eukaryota</taxon>
        <taxon>Metazoa</taxon>
        <taxon>Chordata</taxon>
        <taxon>Craniata</taxon>
        <taxon>Vertebrata</taxon>
        <taxon>Euteleostomi</taxon>
        <taxon>Archelosauria</taxon>
        <taxon>Archosauria</taxon>
        <taxon>Crocodylia</taxon>
        <taxon>Longirostres</taxon>
        <taxon>Crocodylidae</taxon>
        <taxon>Crocodylus</taxon>
    </lineage>
</organism>
<dbReference type="Proteomes" id="UP000594220">
    <property type="component" value="Unplaced"/>
</dbReference>
<evidence type="ECO:0000256" key="1">
    <source>
        <dbReference type="SAM" id="MobiDB-lite"/>
    </source>
</evidence>
<reference evidence="2" key="2">
    <citation type="submission" date="2025-09" db="UniProtKB">
        <authorList>
            <consortium name="Ensembl"/>
        </authorList>
    </citation>
    <scope>IDENTIFICATION</scope>
</reference>
<name>A0A7M4FUU3_CROPO</name>
<feature type="region of interest" description="Disordered" evidence="1">
    <location>
        <begin position="97"/>
        <end position="134"/>
    </location>
</feature>
<dbReference type="AlphaFoldDB" id="A0A7M4FUU3"/>
<protein>
    <submittedName>
        <fullName evidence="2">Uncharacterized protein</fullName>
    </submittedName>
</protein>
<evidence type="ECO:0000313" key="3">
    <source>
        <dbReference type="Proteomes" id="UP000594220"/>
    </source>
</evidence>
<reference evidence="2" key="1">
    <citation type="submission" date="2025-08" db="UniProtKB">
        <authorList>
            <consortium name="Ensembl"/>
        </authorList>
    </citation>
    <scope>IDENTIFICATION</scope>
</reference>
<evidence type="ECO:0000313" key="2">
    <source>
        <dbReference type="Ensembl" id="ENSCPRP00005008955.1"/>
    </source>
</evidence>
<sequence length="134" mass="14723">IVFQLCNSFHLFLQWRLYFWAGIENYLCCPLYIPSARGCYLQLLFLPYTAAQASQMILDVVCPGPCYALTLSFTSEAPCCPLSLRGSSLPPLTLGLGSMQPQKAEPSLMPGSPHYRGAPMRPPPTPHSLTRSSG</sequence>
<proteinExistence type="predicted"/>
<accession>A0A7M4FUU3</accession>
<keyword evidence="3" id="KW-1185">Reference proteome</keyword>